<accession>A0A1I0YKJ1</accession>
<dbReference type="Pfam" id="PF01032">
    <property type="entry name" value="FecCD"/>
    <property type="match status" value="1"/>
</dbReference>
<organism evidence="9 10">
    <name type="scientific">Poseidonocella pacifica</name>
    <dbReference type="NCBI Taxonomy" id="871651"/>
    <lineage>
        <taxon>Bacteria</taxon>
        <taxon>Pseudomonadati</taxon>
        <taxon>Pseudomonadota</taxon>
        <taxon>Alphaproteobacteria</taxon>
        <taxon>Rhodobacterales</taxon>
        <taxon>Roseobacteraceae</taxon>
        <taxon>Poseidonocella</taxon>
    </lineage>
</organism>
<comment type="subcellular location">
    <subcellularLocation>
        <location evidence="1">Cell membrane</location>
        <topology evidence="1">Multi-pass membrane protein</topology>
    </subcellularLocation>
</comment>
<dbReference type="AlphaFoldDB" id="A0A1I0YKJ1"/>
<feature type="transmembrane region" description="Helical" evidence="8">
    <location>
        <begin position="133"/>
        <end position="154"/>
    </location>
</feature>
<keyword evidence="3" id="KW-0813">Transport</keyword>
<evidence type="ECO:0000256" key="4">
    <source>
        <dbReference type="ARBA" id="ARBA00022475"/>
    </source>
</evidence>
<dbReference type="STRING" id="871651.SAMN05421688_3175"/>
<evidence type="ECO:0000313" key="10">
    <source>
        <dbReference type="Proteomes" id="UP000198796"/>
    </source>
</evidence>
<evidence type="ECO:0000256" key="6">
    <source>
        <dbReference type="ARBA" id="ARBA00022989"/>
    </source>
</evidence>
<dbReference type="GO" id="GO:0005886">
    <property type="term" value="C:plasma membrane"/>
    <property type="evidence" value="ECO:0007669"/>
    <property type="project" value="UniProtKB-SubCell"/>
</dbReference>
<proteinExistence type="inferred from homology"/>
<reference evidence="9 10" key="1">
    <citation type="submission" date="2016-10" db="EMBL/GenBank/DDBJ databases">
        <authorList>
            <person name="de Groot N.N."/>
        </authorList>
    </citation>
    <scope>NUCLEOTIDE SEQUENCE [LARGE SCALE GENOMIC DNA]</scope>
    <source>
        <strain evidence="9 10">DSM 29316</strain>
    </source>
</reference>
<keyword evidence="4" id="KW-1003">Cell membrane</keyword>
<evidence type="ECO:0000256" key="2">
    <source>
        <dbReference type="ARBA" id="ARBA00007935"/>
    </source>
</evidence>
<dbReference type="InterPro" id="IPR037294">
    <property type="entry name" value="ABC_BtuC-like"/>
</dbReference>
<evidence type="ECO:0000256" key="5">
    <source>
        <dbReference type="ARBA" id="ARBA00022692"/>
    </source>
</evidence>
<keyword evidence="6 8" id="KW-1133">Transmembrane helix</keyword>
<dbReference type="GO" id="GO:0022857">
    <property type="term" value="F:transmembrane transporter activity"/>
    <property type="evidence" value="ECO:0007669"/>
    <property type="project" value="InterPro"/>
</dbReference>
<feature type="transmembrane region" description="Helical" evidence="8">
    <location>
        <begin position="325"/>
        <end position="343"/>
    </location>
</feature>
<evidence type="ECO:0000256" key="7">
    <source>
        <dbReference type="ARBA" id="ARBA00023136"/>
    </source>
</evidence>
<dbReference type="PANTHER" id="PTHR30472:SF1">
    <property type="entry name" value="FE(3+) DICITRATE TRANSPORT SYSTEM PERMEASE PROTEIN FECC-RELATED"/>
    <property type="match status" value="1"/>
</dbReference>
<dbReference type="GO" id="GO:0033214">
    <property type="term" value="P:siderophore-iron import into cell"/>
    <property type="evidence" value="ECO:0007669"/>
    <property type="project" value="TreeGrafter"/>
</dbReference>
<dbReference type="EMBL" id="FOJU01000005">
    <property type="protein sequence ID" value="SFB13427.1"/>
    <property type="molecule type" value="Genomic_DNA"/>
</dbReference>
<dbReference type="CDD" id="cd06550">
    <property type="entry name" value="TM_ABC_iron-siderophores_like"/>
    <property type="match status" value="1"/>
</dbReference>
<protein>
    <submittedName>
        <fullName evidence="9">Iron complex transport system permease protein</fullName>
    </submittedName>
</protein>
<sequence length="351" mass="35195">MQDAKLLTKTIGNVNRPTMTHPLPAHLLWLFLTLAISAAASLHLGLTVYDPATVLGALRGGDETEASLIIATLRVPRTLIAMTTGAALALSGLLMQTVTRNPLAEPGLLGINAGAAFAVTIGVTLFGMSGLFAIGLLALCGAVAATALVFGIALSVGPAAAPANTLLAGVTVAAMLGSLTQVMLLIDETAMESLLFWLMGGFADRGIGPLWIGVPVLTLGLAGTLLLAPALDALRLDDDSARSIGVHVAATRLAALGLGALLAAGAVAMAGPVVFLGLVAPHLARRICGPTPSVASHALLACLLGATLAVLADIVARLIVAPGEAPIGAVLALIGVPVLVALLRKRAEVAL</sequence>
<dbReference type="SUPFAM" id="SSF81345">
    <property type="entry name" value="ABC transporter involved in vitamin B12 uptake, BtuC"/>
    <property type="match status" value="1"/>
</dbReference>
<evidence type="ECO:0000313" key="9">
    <source>
        <dbReference type="EMBL" id="SFB13427.1"/>
    </source>
</evidence>
<comment type="similarity">
    <text evidence="2">Belongs to the binding-protein-dependent transport system permease family. FecCD subfamily.</text>
</comment>
<dbReference type="Gene3D" id="1.10.3470.10">
    <property type="entry name" value="ABC transporter involved in vitamin B12 uptake, BtuC"/>
    <property type="match status" value="1"/>
</dbReference>
<dbReference type="InterPro" id="IPR000522">
    <property type="entry name" value="ABC_transptr_permease_BtuC"/>
</dbReference>
<dbReference type="PANTHER" id="PTHR30472">
    <property type="entry name" value="FERRIC ENTEROBACTIN TRANSPORT SYSTEM PERMEASE PROTEIN"/>
    <property type="match status" value="1"/>
</dbReference>
<keyword evidence="10" id="KW-1185">Reference proteome</keyword>
<feature type="transmembrane region" description="Helical" evidence="8">
    <location>
        <begin position="107"/>
        <end position="126"/>
    </location>
</feature>
<evidence type="ECO:0000256" key="8">
    <source>
        <dbReference type="SAM" id="Phobius"/>
    </source>
</evidence>
<feature type="transmembrane region" description="Helical" evidence="8">
    <location>
        <begin position="78"/>
        <end position="95"/>
    </location>
</feature>
<evidence type="ECO:0000256" key="3">
    <source>
        <dbReference type="ARBA" id="ARBA00022448"/>
    </source>
</evidence>
<keyword evidence="5 8" id="KW-0812">Transmembrane</keyword>
<name>A0A1I0YKJ1_9RHOB</name>
<feature type="transmembrane region" description="Helical" evidence="8">
    <location>
        <begin position="251"/>
        <end position="278"/>
    </location>
</feature>
<keyword evidence="7 8" id="KW-0472">Membrane</keyword>
<feature type="transmembrane region" description="Helical" evidence="8">
    <location>
        <begin position="166"/>
        <end position="186"/>
    </location>
</feature>
<feature type="transmembrane region" description="Helical" evidence="8">
    <location>
        <begin position="298"/>
        <end position="319"/>
    </location>
</feature>
<feature type="transmembrane region" description="Helical" evidence="8">
    <location>
        <begin position="27"/>
        <end position="49"/>
    </location>
</feature>
<gene>
    <name evidence="9" type="ORF">SAMN05421688_3175</name>
</gene>
<feature type="transmembrane region" description="Helical" evidence="8">
    <location>
        <begin position="207"/>
        <end position="231"/>
    </location>
</feature>
<evidence type="ECO:0000256" key="1">
    <source>
        <dbReference type="ARBA" id="ARBA00004651"/>
    </source>
</evidence>
<dbReference type="Proteomes" id="UP000198796">
    <property type="component" value="Unassembled WGS sequence"/>
</dbReference>